<reference evidence="2 3" key="1">
    <citation type="journal article" date="2021" name="Plant Biotechnol. J.">
        <title>Multi-omics assisted identification of the key and species-specific regulatory components of drought-tolerant mechanisms in Gossypium stocksii.</title>
        <authorList>
            <person name="Yu D."/>
            <person name="Ke L."/>
            <person name="Zhang D."/>
            <person name="Wu Y."/>
            <person name="Sun Y."/>
            <person name="Mei J."/>
            <person name="Sun J."/>
            <person name="Sun Y."/>
        </authorList>
    </citation>
    <scope>NUCLEOTIDE SEQUENCE [LARGE SCALE GENOMIC DNA]</scope>
    <source>
        <strain evidence="3">cv. E1</strain>
        <tissue evidence="2">Leaf</tissue>
    </source>
</reference>
<evidence type="ECO:0000313" key="3">
    <source>
        <dbReference type="Proteomes" id="UP000828251"/>
    </source>
</evidence>
<evidence type="ECO:0000256" key="1">
    <source>
        <dbReference type="SAM" id="MobiDB-lite"/>
    </source>
</evidence>
<organism evidence="2 3">
    <name type="scientific">Gossypium stocksii</name>
    <dbReference type="NCBI Taxonomy" id="47602"/>
    <lineage>
        <taxon>Eukaryota</taxon>
        <taxon>Viridiplantae</taxon>
        <taxon>Streptophyta</taxon>
        <taxon>Embryophyta</taxon>
        <taxon>Tracheophyta</taxon>
        <taxon>Spermatophyta</taxon>
        <taxon>Magnoliopsida</taxon>
        <taxon>eudicotyledons</taxon>
        <taxon>Gunneridae</taxon>
        <taxon>Pentapetalae</taxon>
        <taxon>rosids</taxon>
        <taxon>malvids</taxon>
        <taxon>Malvales</taxon>
        <taxon>Malvaceae</taxon>
        <taxon>Malvoideae</taxon>
        <taxon>Gossypium</taxon>
    </lineage>
</organism>
<dbReference type="AlphaFoldDB" id="A0A9D3UHN3"/>
<comment type="caution">
    <text evidence="2">The sequence shown here is derived from an EMBL/GenBank/DDBJ whole genome shotgun (WGS) entry which is preliminary data.</text>
</comment>
<feature type="non-terminal residue" evidence="2">
    <location>
        <position position="1"/>
    </location>
</feature>
<feature type="region of interest" description="Disordered" evidence="1">
    <location>
        <begin position="163"/>
        <end position="193"/>
    </location>
</feature>
<proteinExistence type="predicted"/>
<dbReference type="EMBL" id="JAIQCV010000011">
    <property type="protein sequence ID" value="KAH1045445.1"/>
    <property type="molecule type" value="Genomic_DNA"/>
</dbReference>
<dbReference type="PANTHER" id="PTHR47481:SF30">
    <property type="entry name" value="CCHC-TYPE DOMAIN-CONTAINING PROTEIN"/>
    <property type="match status" value="1"/>
</dbReference>
<keyword evidence="3" id="KW-1185">Reference proteome</keyword>
<feature type="compositionally biased region" description="Polar residues" evidence="1">
    <location>
        <begin position="163"/>
        <end position="178"/>
    </location>
</feature>
<evidence type="ECO:0000313" key="2">
    <source>
        <dbReference type="EMBL" id="KAH1045445.1"/>
    </source>
</evidence>
<sequence length="200" mass="22349">RQQVFLAVKTYQLQSFLDLHAMPPPQMITDADGMTQENVEFVGFKQQDCAPASWLLYSTTSNLMFYHRALYTQRKGDLSMKEFLMKIKLYCGNLASCREIISEHEHVTAILNGLPPEYEAIISIIITSQLPYSVQHVTTMLFDAEARQQVIVSEVMSSANLVSQQPSESMQHNSPPTYRSSAPRGCGCGRSSGGKCSKLC</sequence>
<name>A0A9D3UHN3_9ROSI</name>
<dbReference type="Proteomes" id="UP000828251">
    <property type="component" value="Unassembled WGS sequence"/>
</dbReference>
<accession>A0A9D3UHN3</accession>
<dbReference type="Pfam" id="PF14223">
    <property type="entry name" value="Retrotran_gag_2"/>
    <property type="match status" value="1"/>
</dbReference>
<gene>
    <name evidence="2" type="ORF">J1N35_036229</name>
</gene>
<dbReference type="OrthoDB" id="1002192at2759"/>
<protein>
    <submittedName>
        <fullName evidence="2">Uncharacterized protein</fullName>
    </submittedName>
</protein>
<dbReference type="PANTHER" id="PTHR47481">
    <property type="match status" value="1"/>
</dbReference>